<feature type="transmembrane region" description="Helical" evidence="13">
    <location>
        <begin position="77"/>
        <end position="97"/>
    </location>
</feature>
<dbReference type="PANTHER" id="PTHR11351">
    <property type="entry name" value="ACYL-COA DESATURASE"/>
    <property type="match status" value="1"/>
</dbReference>
<dbReference type="GO" id="GO:0004768">
    <property type="term" value="F:stearoyl-CoA 9-desaturase activity"/>
    <property type="evidence" value="ECO:0007669"/>
    <property type="project" value="TreeGrafter"/>
</dbReference>
<evidence type="ECO:0000256" key="9">
    <source>
        <dbReference type="ARBA" id="ARBA00023098"/>
    </source>
</evidence>
<reference evidence="15" key="1">
    <citation type="submission" date="2022-12" db="EMBL/GenBank/DDBJ databases">
        <title>Chromosome-level genome assembly of the bean flower thrips Megalurothrips usitatus.</title>
        <authorList>
            <person name="Ma L."/>
            <person name="Liu Q."/>
            <person name="Li H."/>
            <person name="Cai W."/>
        </authorList>
    </citation>
    <scope>NUCLEOTIDE SEQUENCE</scope>
    <source>
        <strain evidence="15">Cailab_2022a</strain>
    </source>
</reference>
<dbReference type="InterPro" id="IPR005804">
    <property type="entry name" value="FA_desaturase_dom"/>
</dbReference>
<comment type="domain">
    <text evidence="12">The histidine box domains are involved in binding the catalytic metal ions.</text>
</comment>
<proteinExistence type="inferred from homology"/>
<evidence type="ECO:0000256" key="8">
    <source>
        <dbReference type="ARBA" id="ARBA00023004"/>
    </source>
</evidence>
<dbReference type="AlphaFoldDB" id="A0AAV7XAW1"/>
<evidence type="ECO:0000256" key="11">
    <source>
        <dbReference type="ARBA" id="ARBA00023160"/>
    </source>
</evidence>
<evidence type="ECO:0000256" key="6">
    <source>
        <dbReference type="ARBA" id="ARBA00022989"/>
    </source>
</evidence>
<dbReference type="InterPro" id="IPR015876">
    <property type="entry name" value="Acyl-CoA_DS"/>
</dbReference>
<keyword evidence="5" id="KW-0276">Fatty acid metabolism</keyword>
<feature type="transmembrane region" description="Helical" evidence="13">
    <location>
        <begin position="103"/>
        <end position="124"/>
    </location>
</feature>
<keyword evidence="7 12" id="KW-0560">Oxidoreductase</keyword>
<evidence type="ECO:0000256" key="10">
    <source>
        <dbReference type="ARBA" id="ARBA00023136"/>
    </source>
</evidence>
<keyword evidence="8" id="KW-0408">Iron</keyword>
<keyword evidence="6 13" id="KW-1133">Transmembrane helix</keyword>
<dbReference type="GO" id="GO:0005506">
    <property type="term" value="F:iron ion binding"/>
    <property type="evidence" value="ECO:0007669"/>
    <property type="project" value="TreeGrafter"/>
</dbReference>
<dbReference type="EMBL" id="JAPTSV010000013">
    <property type="protein sequence ID" value="KAJ1521761.1"/>
    <property type="molecule type" value="Genomic_DNA"/>
</dbReference>
<keyword evidence="10 13" id="KW-0472">Membrane</keyword>
<evidence type="ECO:0000256" key="5">
    <source>
        <dbReference type="ARBA" id="ARBA00022832"/>
    </source>
</evidence>
<gene>
    <name evidence="15" type="ORF">ONE63_003396</name>
</gene>
<evidence type="ECO:0000256" key="12">
    <source>
        <dbReference type="RuleBase" id="RU000581"/>
    </source>
</evidence>
<keyword evidence="4 12" id="KW-0812">Transmembrane</keyword>
<comment type="caution">
    <text evidence="15">The sequence shown here is derived from an EMBL/GenBank/DDBJ whole genome shotgun (WGS) entry which is preliminary data.</text>
</comment>
<organism evidence="15 16">
    <name type="scientific">Megalurothrips usitatus</name>
    <name type="common">bean blossom thrips</name>
    <dbReference type="NCBI Taxonomy" id="439358"/>
    <lineage>
        <taxon>Eukaryota</taxon>
        <taxon>Metazoa</taxon>
        <taxon>Ecdysozoa</taxon>
        <taxon>Arthropoda</taxon>
        <taxon>Hexapoda</taxon>
        <taxon>Insecta</taxon>
        <taxon>Pterygota</taxon>
        <taxon>Neoptera</taxon>
        <taxon>Paraneoptera</taxon>
        <taxon>Thysanoptera</taxon>
        <taxon>Terebrantia</taxon>
        <taxon>Thripoidea</taxon>
        <taxon>Thripidae</taxon>
        <taxon>Megalurothrips</taxon>
    </lineage>
</organism>
<keyword evidence="3 12" id="KW-0444">Lipid biosynthesis</keyword>
<evidence type="ECO:0000256" key="4">
    <source>
        <dbReference type="ARBA" id="ARBA00022692"/>
    </source>
</evidence>
<evidence type="ECO:0000256" key="2">
    <source>
        <dbReference type="ARBA" id="ARBA00009295"/>
    </source>
</evidence>
<dbReference type="GO" id="GO:0006636">
    <property type="term" value="P:unsaturated fatty acid biosynthetic process"/>
    <property type="evidence" value="ECO:0007669"/>
    <property type="project" value="TreeGrafter"/>
</dbReference>
<dbReference type="Proteomes" id="UP001075354">
    <property type="component" value="Chromosome 13"/>
</dbReference>
<keyword evidence="9" id="KW-0443">Lipid metabolism</keyword>
<dbReference type="GO" id="GO:0005789">
    <property type="term" value="C:endoplasmic reticulum membrane"/>
    <property type="evidence" value="ECO:0007669"/>
    <property type="project" value="TreeGrafter"/>
</dbReference>
<dbReference type="CDD" id="cd03505">
    <property type="entry name" value="Delta9-FADS-like"/>
    <property type="match status" value="1"/>
</dbReference>
<dbReference type="PRINTS" id="PR00075">
    <property type="entry name" value="FACDDSATRASE"/>
</dbReference>
<evidence type="ECO:0000256" key="7">
    <source>
        <dbReference type="ARBA" id="ARBA00023002"/>
    </source>
</evidence>
<protein>
    <recommendedName>
        <fullName evidence="14">Fatty acid desaturase domain-containing protein</fullName>
    </recommendedName>
</protein>
<evidence type="ECO:0000256" key="3">
    <source>
        <dbReference type="ARBA" id="ARBA00022516"/>
    </source>
</evidence>
<evidence type="ECO:0000313" key="15">
    <source>
        <dbReference type="EMBL" id="KAJ1521761.1"/>
    </source>
</evidence>
<dbReference type="Pfam" id="PF00487">
    <property type="entry name" value="FA_desaturase"/>
    <property type="match status" value="1"/>
</dbReference>
<evidence type="ECO:0000259" key="14">
    <source>
        <dbReference type="Pfam" id="PF00487"/>
    </source>
</evidence>
<evidence type="ECO:0000256" key="13">
    <source>
        <dbReference type="SAM" id="Phobius"/>
    </source>
</evidence>
<comment type="subcellular location">
    <subcellularLocation>
        <location evidence="1">Membrane</location>
        <topology evidence="1">Multi-pass membrane protein</topology>
    </subcellularLocation>
</comment>
<keyword evidence="16" id="KW-1185">Reference proteome</keyword>
<accession>A0AAV7XAW1</accession>
<comment type="cofactor">
    <cofactor evidence="12">
        <name>Fe(2+)</name>
        <dbReference type="ChEBI" id="CHEBI:29033"/>
    </cofactor>
</comment>
<evidence type="ECO:0000256" key="1">
    <source>
        <dbReference type="ARBA" id="ARBA00004141"/>
    </source>
</evidence>
<feature type="domain" description="Fatty acid desaturase" evidence="14">
    <location>
        <begin position="8"/>
        <end position="165"/>
    </location>
</feature>
<comment type="similarity">
    <text evidence="2 12">Belongs to the fatty acid desaturase type 1 family.</text>
</comment>
<keyword evidence="11 12" id="KW-0275">Fatty acid biosynthesis</keyword>
<evidence type="ECO:0000313" key="16">
    <source>
        <dbReference type="Proteomes" id="UP001075354"/>
    </source>
</evidence>
<name>A0AAV7XAW1_9NEOP</name>
<sequence>MQSMTFQKSVIWWCLTHRRHHKYSDTDADPHNIHRGFFFAHVGWMLRKKHPEVGLKGRTIDVSDLANDPVLAFQHRYYMWLVLVFCYIIPTVIPWYFWDEAMINAFFVAGNLRVLFTLHVTFLVNSAAHTFGYKPYDRSISPGEVWSLSFLTVGETWHNYHHSFPWDYKTSEYGSYSTNLTAAFIDLMAKIGWAYDLRTASPAVIEGRIGKGGDEALRRRY</sequence>
<dbReference type="PANTHER" id="PTHR11351:SF31">
    <property type="entry name" value="DESATURASE 1, ISOFORM A-RELATED"/>
    <property type="match status" value="1"/>
</dbReference>